<dbReference type="HOGENOM" id="CLU_661634_0_0_6"/>
<sequence>MTIRPNIELNYKYTEFFKTLRDGPNYAFSPTSAVHSFYPDYTSGLWGRAAEDLFSVAYQDRKRMNKQTKEAFSAVLYTLTQASEANEGDEKQFIGFLHSFNRKGEASKRFRAWSYNRDQFADAIKRLNKLGLVNYHLGTKGEHHFLGLSTLCWPTELWNEWLRTHCTSLNVVSFEHDHDPLWLKCDESKRLLEYDESIHTTQTRNRLDHTNQLRREQCWTFVSSCSHILPKENTHIENKLNEQSLTCRRIFKNKFRSEGRFYCTAQNLRKQERATLKVNGQPTVELDFKSLHPRMMYHRANLEVPKHLSEDCYSIPGFSRDELKLAFMRVANGKNKRTAIVGTARELKCTIDHASKVIDSFLHAHSGIANQFFKDNWKSLQFSDSKIADQVLYTGLTQGIPIMPVHDSFIVEQRHAEWLHAVMSEAYSAEMNGFNAVITCPTNTQ</sequence>
<proteinExistence type="predicted"/>
<protein>
    <submittedName>
        <fullName evidence="1">Uncharacterized protein</fullName>
    </submittedName>
</protein>
<dbReference type="AlphaFoldDB" id="A4BBC9"/>
<dbReference type="STRING" id="314283.MED297_12020"/>
<evidence type="ECO:0000313" key="2">
    <source>
        <dbReference type="Proteomes" id="UP000005953"/>
    </source>
</evidence>
<evidence type="ECO:0000313" key="1">
    <source>
        <dbReference type="EMBL" id="EAR10742.1"/>
    </source>
</evidence>
<dbReference type="EMBL" id="AAOE01000003">
    <property type="protein sequence ID" value="EAR10742.1"/>
    <property type="molecule type" value="Genomic_DNA"/>
</dbReference>
<dbReference type="RefSeq" id="WP_008042084.1">
    <property type="nucleotide sequence ID" value="NZ_CH724149.1"/>
</dbReference>
<name>A4BBC9_9GAMM</name>
<comment type="caution">
    <text evidence="1">The sequence shown here is derived from an EMBL/GenBank/DDBJ whole genome shotgun (WGS) entry which is preliminary data.</text>
</comment>
<reference evidence="1 2" key="1">
    <citation type="submission" date="2006-02" db="EMBL/GenBank/DDBJ databases">
        <authorList>
            <person name="Pinhassi J."/>
            <person name="Pedros-Alio C."/>
            <person name="Ferriera S."/>
            <person name="Johnson J."/>
            <person name="Kravitz S."/>
            <person name="Halpern A."/>
            <person name="Remington K."/>
            <person name="Beeson K."/>
            <person name="Tran B."/>
            <person name="Rogers Y.-H."/>
            <person name="Friedman R."/>
            <person name="Venter J.C."/>
        </authorList>
    </citation>
    <scope>NUCLEOTIDE SEQUENCE [LARGE SCALE GENOMIC DNA]</scope>
    <source>
        <strain evidence="1 2">MED297</strain>
    </source>
</reference>
<organism evidence="1 2">
    <name type="scientific">Reinekea blandensis MED297</name>
    <dbReference type="NCBI Taxonomy" id="314283"/>
    <lineage>
        <taxon>Bacteria</taxon>
        <taxon>Pseudomonadati</taxon>
        <taxon>Pseudomonadota</taxon>
        <taxon>Gammaproteobacteria</taxon>
        <taxon>Oceanospirillales</taxon>
        <taxon>Saccharospirillaceae</taxon>
        <taxon>Reinekea</taxon>
    </lineage>
</organism>
<gene>
    <name evidence="1" type="ORF">MED297_12020</name>
</gene>
<dbReference type="OrthoDB" id="7059994at2"/>
<accession>A4BBC9</accession>
<keyword evidence="2" id="KW-1185">Reference proteome</keyword>
<dbReference type="Proteomes" id="UP000005953">
    <property type="component" value="Unassembled WGS sequence"/>
</dbReference>